<dbReference type="Proteomes" id="UP000076925">
    <property type="component" value="Unassembled WGS sequence"/>
</dbReference>
<keyword evidence="4" id="KW-1185">Reference proteome</keyword>
<reference evidence="3 4" key="1">
    <citation type="journal article" date="2013" name="Genome Biol. Evol.">
        <title>Genomes of Stigonematalean cyanobacteria (subsection V) and the evolution of oxygenic photosynthesis from prokaryotes to plastids.</title>
        <authorList>
            <person name="Dagan T."/>
            <person name="Roettger M."/>
            <person name="Stucken K."/>
            <person name="Landan G."/>
            <person name="Koch R."/>
            <person name="Major P."/>
            <person name="Gould S.B."/>
            <person name="Goremykin V.V."/>
            <person name="Rippka R."/>
            <person name="Tandeau de Marsac N."/>
            <person name="Gugger M."/>
            <person name="Lockhart P.J."/>
            <person name="Allen J.F."/>
            <person name="Brune I."/>
            <person name="Maus I."/>
            <person name="Puhler A."/>
            <person name="Martin W.F."/>
        </authorList>
    </citation>
    <scope>NUCLEOTIDE SEQUENCE [LARGE SCALE GENOMIC DNA]</scope>
    <source>
        <strain evidence="3 4">PCC 7110</strain>
    </source>
</reference>
<comment type="caution">
    <text evidence="3">The sequence shown here is derived from an EMBL/GenBank/DDBJ whole genome shotgun (WGS) entry which is preliminary data.</text>
</comment>
<evidence type="ECO:0000256" key="1">
    <source>
        <dbReference type="ARBA" id="ARBA00023125"/>
    </source>
</evidence>
<sequence length="491" mass="55880">MANKKQRRKKGYIESQKTIKLWVVDNVQYKDNVANYIIPTREKYAEVTNFYADILLADLDLLETKAEDLYAVLEGLTIINKNRVEVQFPLQGDVPSDMRRACIKKAFGVVKSWYSNYKKWEVKKQKKLALGKKFSDQPPVPPRDYSQMHPVLYSGMYKDFDGTSIILKLWTGTSWAWIKQPINLRGQSLPDGWDWGSPTLILKDKLHLHFPIIKQISNPGKIKEQAQNSDGITICSIDLNLDGTIAVASIISSDGTGSVQELATLFVNRNDTIQHRRKRELGRIARAYSRTNKGFGTSKKGDCSKRFKKIKNRDDYESHRISKRLVEFAHKHGATVIVFECLTNLRPEQAKYSRRSNQKRAYWLKSKIVKRTRYKAFQLYGILTSLVSPKNTSKECAYCQSNVSRISVTISDVFAEIVNLAIINSDGKVFYNIGTPNYLCSSNIKHKGNADLNGSRNVGLKFLRRYFENPKIMTKSLVNGTSGQGTVPSVV</sequence>
<dbReference type="STRING" id="128403.WA1_12715"/>
<evidence type="ECO:0000313" key="3">
    <source>
        <dbReference type="EMBL" id="KYC42963.1"/>
    </source>
</evidence>
<dbReference type="EMBL" id="ANNX02000016">
    <property type="protein sequence ID" value="KYC42963.1"/>
    <property type="molecule type" value="Genomic_DNA"/>
</dbReference>
<feature type="domain" description="Cas12f1-like TNB" evidence="2">
    <location>
        <begin position="367"/>
        <end position="458"/>
    </location>
</feature>
<gene>
    <name evidence="3" type="ORF">WA1_12715</name>
</gene>
<dbReference type="GO" id="GO:0003677">
    <property type="term" value="F:DNA binding"/>
    <property type="evidence" value="ECO:0007669"/>
    <property type="project" value="UniProtKB-KW"/>
</dbReference>
<protein>
    <recommendedName>
        <fullName evidence="2">Cas12f1-like TNB domain-containing protein</fullName>
    </recommendedName>
</protein>
<dbReference type="RefSeq" id="WP_066612866.1">
    <property type="nucleotide sequence ID" value="NZ_KQ976354.1"/>
</dbReference>
<dbReference type="AlphaFoldDB" id="A0A139XE86"/>
<evidence type="ECO:0000313" key="4">
    <source>
        <dbReference type="Proteomes" id="UP000076925"/>
    </source>
</evidence>
<dbReference type="NCBIfam" id="TIGR01766">
    <property type="entry name" value="IS200/IS605 family accessory protein TnpB-like domain"/>
    <property type="match status" value="1"/>
</dbReference>
<dbReference type="OrthoDB" id="446094at2"/>
<proteinExistence type="predicted"/>
<keyword evidence="1" id="KW-0238">DNA-binding</keyword>
<dbReference type="Pfam" id="PF07282">
    <property type="entry name" value="Cas12f1-like_TNB"/>
    <property type="match status" value="1"/>
</dbReference>
<name>A0A139XE86_9CYAN</name>
<evidence type="ECO:0000259" key="2">
    <source>
        <dbReference type="Pfam" id="PF07282"/>
    </source>
</evidence>
<organism evidence="3 4">
    <name type="scientific">Scytonema hofmannii PCC 7110</name>
    <dbReference type="NCBI Taxonomy" id="128403"/>
    <lineage>
        <taxon>Bacteria</taxon>
        <taxon>Bacillati</taxon>
        <taxon>Cyanobacteriota</taxon>
        <taxon>Cyanophyceae</taxon>
        <taxon>Nostocales</taxon>
        <taxon>Scytonemataceae</taxon>
        <taxon>Scytonema</taxon>
    </lineage>
</organism>
<accession>A0A139XE86</accession>
<dbReference type="InterPro" id="IPR010095">
    <property type="entry name" value="Cas12f1-like_TNB"/>
</dbReference>